<protein>
    <recommendedName>
        <fullName evidence="3">Proteasome assembly chaperone 1</fullName>
    </recommendedName>
</protein>
<dbReference type="OrthoDB" id="17536at2759"/>
<organism evidence="1 2">
    <name type="scientific">Streblomastix strix</name>
    <dbReference type="NCBI Taxonomy" id="222440"/>
    <lineage>
        <taxon>Eukaryota</taxon>
        <taxon>Metamonada</taxon>
        <taxon>Preaxostyla</taxon>
        <taxon>Oxymonadida</taxon>
        <taxon>Streblomastigidae</taxon>
        <taxon>Streblomastix</taxon>
    </lineage>
</organism>
<dbReference type="Proteomes" id="UP000324800">
    <property type="component" value="Unassembled WGS sequence"/>
</dbReference>
<dbReference type="AlphaFoldDB" id="A0A5J4W671"/>
<evidence type="ECO:0000313" key="1">
    <source>
        <dbReference type="EMBL" id="KAA6390156.1"/>
    </source>
</evidence>
<comment type="caution">
    <text evidence="1">The sequence shown here is derived from an EMBL/GenBank/DDBJ whole genome shotgun (WGS) entry which is preliminary data.</text>
</comment>
<gene>
    <name evidence="1" type="ORF">EZS28_014317</name>
</gene>
<dbReference type="EMBL" id="SNRW01003320">
    <property type="protein sequence ID" value="KAA6390156.1"/>
    <property type="molecule type" value="Genomic_DNA"/>
</dbReference>
<name>A0A5J4W671_9EUKA</name>
<sequence length="288" mass="32145">MDSRNAVAREPRRTISTMLEEDIHRKPIEIPKAPDIEKKREYTSPIEIDTLIVGLYGLGHTFLHAEFGAKIEENSVFFIHETDSKPVTNATHWTNKNIGVYFTIPDRPGQGFLSFGFSIEEKAANIIADTILKEIKPKKIIILDDLESYAYLVSTSLKKVPDEPALFYIVNSSIKRDEHLLLNNLIPYHTSPPAIIGLGAALITHAEFYDIPCILFISILGDGILSSHSLSAFIPVIDIELNNKEKEKETSSKGPGKEDLFKMGKERQQAYSSVVRASVFGKGSSLFV</sequence>
<evidence type="ECO:0000313" key="2">
    <source>
        <dbReference type="Proteomes" id="UP000324800"/>
    </source>
</evidence>
<proteinExistence type="predicted"/>
<evidence type="ECO:0008006" key="3">
    <source>
        <dbReference type="Google" id="ProtNLM"/>
    </source>
</evidence>
<accession>A0A5J4W671</accession>
<reference evidence="1 2" key="1">
    <citation type="submission" date="2019-03" db="EMBL/GenBank/DDBJ databases">
        <title>Single cell metagenomics reveals metabolic interactions within the superorganism composed of flagellate Streblomastix strix and complex community of Bacteroidetes bacteria on its surface.</title>
        <authorList>
            <person name="Treitli S.C."/>
            <person name="Kolisko M."/>
            <person name="Husnik F."/>
            <person name="Keeling P."/>
            <person name="Hampl V."/>
        </authorList>
    </citation>
    <scope>NUCLEOTIDE SEQUENCE [LARGE SCALE GENOMIC DNA]</scope>
    <source>
        <strain evidence="1">ST1C</strain>
    </source>
</reference>